<reference evidence="2" key="1">
    <citation type="submission" date="2022-11" db="EMBL/GenBank/DDBJ databases">
        <authorList>
            <person name="Petersen C."/>
        </authorList>
    </citation>
    <scope>NUCLEOTIDE SEQUENCE</scope>
    <source>
        <strain evidence="2">IBT 21917</strain>
    </source>
</reference>
<sequence>MHFTARALGVLFLLLELSSAIPAEVPPPSITAAPSILDAVQNQRRGDDSPTSTSSIQPKHFAPFRDGLLMCRAGNREAFNYTLGNKQHYMEQSKIKHMIKYQVCNSLKEDHSDVPDKGKEWALTYEDHGDDYKHYHILVRWNNGHTCGRNSTVFFDESKCNDLIGGIADKCAFFLVLRRLSRC</sequence>
<evidence type="ECO:0000313" key="3">
    <source>
        <dbReference type="Proteomes" id="UP001146351"/>
    </source>
</evidence>
<keyword evidence="1" id="KW-0732">Signal</keyword>
<dbReference type="Proteomes" id="UP001146351">
    <property type="component" value="Unassembled WGS sequence"/>
</dbReference>
<reference evidence="2" key="2">
    <citation type="journal article" date="2023" name="IMA Fungus">
        <title>Comparative genomic study of the Penicillium genus elucidates a diverse pangenome and 15 lateral gene transfer events.</title>
        <authorList>
            <person name="Petersen C."/>
            <person name="Sorensen T."/>
            <person name="Nielsen M.R."/>
            <person name="Sondergaard T.E."/>
            <person name="Sorensen J.L."/>
            <person name="Fitzpatrick D.A."/>
            <person name="Frisvad J.C."/>
            <person name="Nielsen K.L."/>
        </authorList>
    </citation>
    <scope>NUCLEOTIDE SEQUENCE</scope>
    <source>
        <strain evidence="2">IBT 21917</strain>
    </source>
</reference>
<dbReference type="AlphaFoldDB" id="A0A9W9IN33"/>
<organism evidence="2 3">
    <name type="scientific">Penicillium capsulatum</name>
    <dbReference type="NCBI Taxonomy" id="69766"/>
    <lineage>
        <taxon>Eukaryota</taxon>
        <taxon>Fungi</taxon>
        <taxon>Dikarya</taxon>
        <taxon>Ascomycota</taxon>
        <taxon>Pezizomycotina</taxon>
        <taxon>Eurotiomycetes</taxon>
        <taxon>Eurotiomycetidae</taxon>
        <taxon>Eurotiales</taxon>
        <taxon>Aspergillaceae</taxon>
        <taxon>Penicillium</taxon>
    </lineage>
</organism>
<keyword evidence="3" id="KW-1185">Reference proteome</keyword>
<accession>A0A9W9IN33</accession>
<gene>
    <name evidence="2" type="ORF">N7492_004002</name>
</gene>
<name>A0A9W9IN33_9EURO</name>
<evidence type="ECO:0000256" key="1">
    <source>
        <dbReference type="SAM" id="SignalP"/>
    </source>
</evidence>
<feature type="chain" id="PRO_5040881753" evidence="1">
    <location>
        <begin position="21"/>
        <end position="183"/>
    </location>
</feature>
<proteinExistence type="predicted"/>
<dbReference type="EMBL" id="JAPQKO010000002">
    <property type="protein sequence ID" value="KAJ5180792.1"/>
    <property type="molecule type" value="Genomic_DNA"/>
</dbReference>
<protein>
    <submittedName>
        <fullName evidence="2">Uncharacterized protein</fullName>
    </submittedName>
</protein>
<evidence type="ECO:0000313" key="2">
    <source>
        <dbReference type="EMBL" id="KAJ5180792.1"/>
    </source>
</evidence>
<feature type="signal peptide" evidence="1">
    <location>
        <begin position="1"/>
        <end position="20"/>
    </location>
</feature>
<comment type="caution">
    <text evidence="2">The sequence shown here is derived from an EMBL/GenBank/DDBJ whole genome shotgun (WGS) entry which is preliminary data.</text>
</comment>